<organism evidence="1 2">
    <name type="scientific">Priestia megaterium (strain WSH-002)</name>
    <name type="common">Bacillus megaterium</name>
    <dbReference type="NCBI Taxonomy" id="1006007"/>
    <lineage>
        <taxon>Bacteria</taxon>
        <taxon>Bacillati</taxon>
        <taxon>Bacillota</taxon>
        <taxon>Bacilli</taxon>
        <taxon>Bacillales</taxon>
        <taxon>Bacillaceae</taxon>
        <taxon>Priestia</taxon>
    </lineage>
</organism>
<dbReference type="Proteomes" id="UP000001283">
    <property type="component" value="Chromosome"/>
</dbReference>
<gene>
    <name evidence="1" type="ORF">BMWSH_2343</name>
</gene>
<proteinExistence type="predicted"/>
<dbReference type="AlphaFoldDB" id="A0A8D3X023"/>
<name>A0A8D3X023_PRIMW</name>
<reference evidence="1 2" key="1">
    <citation type="journal article" date="2011" name="J. Bacteriol.">
        <title>Complete genome sequence of the industrial strain Bacillus megaterium WSH-002.</title>
        <authorList>
            <person name="Liu L."/>
            <person name="Li Y."/>
            <person name="Zhang J."/>
            <person name="Zou W."/>
            <person name="Zhou Z."/>
            <person name="Liu J."/>
            <person name="Li X."/>
            <person name="Wang L."/>
            <person name="Chen J."/>
        </authorList>
    </citation>
    <scope>NUCLEOTIDE SEQUENCE [LARGE SCALE GENOMIC DNA]</scope>
    <source>
        <strain evidence="1 2">WSH-002</strain>
    </source>
</reference>
<accession>A0A8D3X023</accession>
<evidence type="ECO:0000313" key="1">
    <source>
        <dbReference type="EMBL" id="AEN89225.1"/>
    </source>
</evidence>
<protein>
    <submittedName>
        <fullName evidence="1">Uncharacterized protein</fullName>
    </submittedName>
</protein>
<sequence length="42" mass="4931">MHLVRQKWQKNQSGTLKQQKIVISTLKTAKEAKRYVKNGKSF</sequence>
<dbReference type="KEGG" id="bmh:BMWSH_2343"/>
<evidence type="ECO:0000313" key="2">
    <source>
        <dbReference type="Proteomes" id="UP000001283"/>
    </source>
</evidence>
<dbReference type="EMBL" id="CP003017">
    <property type="protein sequence ID" value="AEN89225.1"/>
    <property type="molecule type" value="Genomic_DNA"/>
</dbReference>